<feature type="transmembrane region" description="Helical" evidence="1">
    <location>
        <begin position="57"/>
        <end position="75"/>
    </location>
</feature>
<dbReference type="EMBL" id="UINC01053028">
    <property type="protein sequence ID" value="SVB69056.1"/>
    <property type="molecule type" value="Genomic_DNA"/>
</dbReference>
<keyword evidence="1" id="KW-0812">Transmembrane</keyword>
<feature type="transmembrane region" description="Helical" evidence="1">
    <location>
        <begin position="81"/>
        <end position="103"/>
    </location>
</feature>
<proteinExistence type="predicted"/>
<gene>
    <name evidence="2" type="ORF">METZ01_LOCUS221910</name>
</gene>
<evidence type="ECO:0000313" key="2">
    <source>
        <dbReference type="EMBL" id="SVB69056.1"/>
    </source>
</evidence>
<organism evidence="2">
    <name type="scientific">marine metagenome</name>
    <dbReference type="NCBI Taxonomy" id="408172"/>
    <lineage>
        <taxon>unclassified sequences</taxon>
        <taxon>metagenomes</taxon>
        <taxon>ecological metagenomes</taxon>
    </lineage>
</organism>
<evidence type="ECO:0000256" key="1">
    <source>
        <dbReference type="SAM" id="Phobius"/>
    </source>
</evidence>
<feature type="non-terminal residue" evidence="2">
    <location>
        <position position="142"/>
    </location>
</feature>
<protein>
    <submittedName>
        <fullName evidence="2">Uncharacterized protein</fullName>
    </submittedName>
</protein>
<sequence length="142" mass="15563">MLTIPRVEELLRIAQESGVVTDHNRQIPLASRMQKFTAVVLLDKIYANLRSVLRPQYAGLSLASILTGVFVAFLIQPIENSFLKIGVLAVVGILISLLCVITWKMGFRLAKINARQELIGTLCDSVEAIILANSVGKVICDT</sequence>
<dbReference type="AlphaFoldDB" id="A0A382G152"/>
<accession>A0A382G152</accession>
<reference evidence="2" key="1">
    <citation type="submission" date="2018-05" db="EMBL/GenBank/DDBJ databases">
        <authorList>
            <person name="Lanie J.A."/>
            <person name="Ng W.-L."/>
            <person name="Kazmierczak K.M."/>
            <person name="Andrzejewski T.M."/>
            <person name="Davidsen T.M."/>
            <person name="Wayne K.J."/>
            <person name="Tettelin H."/>
            <person name="Glass J.I."/>
            <person name="Rusch D."/>
            <person name="Podicherti R."/>
            <person name="Tsui H.-C.T."/>
            <person name="Winkler M.E."/>
        </authorList>
    </citation>
    <scope>NUCLEOTIDE SEQUENCE</scope>
</reference>
<keyword evidence="1" id="KW-1133">Transmembrane helix</keyword>
<name>A0A382G152_9ZZZZ</name>
<keyword evidence="1" id="KW-0472">Membrane</keyword>